<feature type="compositionally biased region" description="Polar residues" evidence="1">
    <location>
        <begin position="389"/>
        <end position="402"/>
    </location>
</feature>
<feature type="compositionally biased region" description="Basic residues" evidence="1">
    <location>
        <begin position="86"/>
        <end position="99"/>
    </location>
</feature>
<dbReference type="Proteomes" id="UP001152622">
    <property type="component" value="Chromosome 2"/>
</dbReference>
<feature type="region of interest" description="Disordered" evidence="1">
    <location>
        <begin position="237"/>
        <end position="289"/>
    </location>
</feature>
<evidence type="ECO:0000256" key="1">
    <source>
        <dbReference type="SAM" id="MobiDB-lite"/>
    </source>
</evidence>
<feature type="compositionally biased region" description="Acidic residues" evidence="1">
    <location>
        <begin position="345"/>
        <end position="368"/>
    </location>
</feature>
<dbReference type="EMBL" id="JAINUF010000002">
    <property type="protein sequence ID" value="KAJ8377156.1"/>
    <property type="molecule type" value="Genomic_DNA"/>
</dbReference>
<comment type="caution">
    <text evidence="3">The sequence shown here is derived from an EMBL/GenBank/DDBJ whole genome shotgun (WGS) entry which is preliminary data.</text>
</comment>
<feature type="domain" description="C2H2-type" evidence="2">
    <location>
        <begin position="569"/>
        <end position="592"/>
    </location>
</feature>
<feature type="compositionally biased region" description="Basic and acidic residues" evidence="1">
    <location>
        <begin position="178"/>
        <end position="192"/>
    </location>
</feature>
<gene>
    <name evidence="3" type="ORF">SKAU_G00077360</name>
</gene>
<feature type="domain" description="C2H2-type" evidence="2">
    <location>
        <begin position="217"/>
        <end position="240"/>
    </location>
</feature>
<organism evidence="3 4">
    <name type="scientific">Synaphobranchus kaupii</name>
    <name type="common">Kaup's arrowtooth eel</name>
    <dbReference type="NCBI Taxonomy" id="118154"/>
    <lineage>
        <taxon>Eukaryota</taxon>
        <taxon>Metazoa</taxon>
        <taxon>Chordata</taxon>
        <taxon>Craniata</taxon>
        <taxon>Vertebrata</taxon>
        <taxon>Euteleostomi</taxon>
        <taxon>Actinopterygii</taxon>
        <taxon>Neopterygii</taxon>
        <taxon>Teleostei</taxon>
        <taxon>Anguilliformes</taxon>
        <taxon>Synaphobranchidae</taxon>
        <taxon>Synaphobranchus</taxon>
    </lineage>
</organism>
<dbReference type="OrthoDB" id="9068259at2759"/>
<protein>
    <recommendedName>
        <fullName evidence="2">C2H2-type domain-containing protein</fullName>
    </recommendedName>
</protein>
<dbReference type="InterPro" id="IPR013087">
    <property type="entry name" value="Znf_C2H2_type"/>
</dbReference>
<sequence>MDQSRPAPIPTPSSSPPKAKKMLSTEARLAKQRSDRNRAKTRVNIGRAFQKWRDLRVLLGMKTDPELAFFLLDSYEGGPPTSTPSKARKRRTKWGKRHSTPAPDRSSTDSLSPDRLVDTTESAEENIQSESAHHSPRTLSPASSCEDWKTEPVMDSTDYTGVELRCNLIKSEDIEESIERKNGHGMDRDEKPILFNIKEEEEEEEEGGERQEESEVFACSQCPFVHMEEVKLHQHIEKVHPEEHSRILRDPAGSTESGSPPLQLPNRATRDVGCQTDPPEKRSCGTQLSKETLRNHVRSRGSQASVQAVSVGVGTTTCLPKAPPLLPSKPQKPLRPSKRPHLEVVGDDDDDDDDDDDFESMEVSEPDDSTCIPDESGLTEPTILPLADSTKSAGENIQSESALHSPRALSPACSCEDWKTEPVMDSADYTGAELRSSLIKSEDIEESIERKNGYGMSREEKPILSNIKEEGEEGGERQGEEVKREDGVKVEVDSFKWKEEKESDGDEMEQTSQADRGLKEDGLPDCKKQEEESLPPQVTSCLLNQPRASSPGSHVISSSKGNAGQSEVFACSQCPFAHMEEVKLHQHIEKVHPEEHKQDSEISHVDTKPQSLVVQSVQCLEDWWIPQKNISNQKHCFVPRVLSPASLGEARTCDGQHGLLTGGVEIQFD</sequence>
<accession>A0A9Q1G8G2</accession>
<proteinExistence type="predicted"/>
<name>A0A9Q1G8G2_SYNKA</name>
<dbReference type="SMART" id="SM00355">
    <property type="entry name" value="ZnF_C2H2"/>
    <property type="match status" value="2"/>
</dbReference>
<keyword evidence="4" id="KW-1185">Reference proteome</keyword>
<feature type="region of interest" description="Disordered" evidence="1">
    <location>
        <begin position="446"/>
        <end position="537"/>
    </location>
</feature>
<feature type="compositionally biased region" description="Basic and acidic residues" evidence="1">
    <location>
        <begin position="28"/>
        <end position="38"/>
    </location>
</feature>
<feature type="region of interest" description="Disordered" evidence="1">
    <location>
        <begin position="73"/>
        <end position="154"/>
    </location>
</feature>
<feature type="region of interest" description="Disordered" evidence="1">
    <location>
        <begin position="1"/>
        <end position="44"/>
    </location>
</feature>
<evidence type="ECO:0000259" key="2">
    <source>
        <dbReference type="SMART" id="SM00355"/>
    </source>
</evidence>
<reference evidence="3" key="1">
    <citation type="journal article" date="2023" name="Science">
        <title>Genome structures resolve the early diversification of teleost fishes.</title>
        <authorList>
            <person name="Parey E."/>
            <person name="Louis A."/>
            <person name="Montfort J."/>
            <person name="Bouchez O."/>
            <person name="Roques C."/>
            <person name="Iampietro C."/>
            <person name="Lluch J."/>
            <person name="Castinel A."/>
            <person name="Donnadieu C."/>
            <person name="Desvignes T."/>
            <person name="Floi Bucao C."/>
            <person name="Jouanno E."/>
            <person name="Wen M."/>
            <person name="Mejri S."/>
            <person name="Dirks R."/>
            <person name="Jansen H."/>
            <person name="Henkel C."/>
            <person name="Chen W.J."/>
            <person name="Zahm M."/>
            <person name="Cabau C."/>
            <person name="Klopp C."/>
            <person name="Thompson A.W."/>
            <person name="Robinson-Rechavi M."/>
            <person name="Braasch I."/>
            <person name="Lecointre G."/>
            <person name="Bobe J."/>
            <person name="Postlethwait J.H."/>
            <person name="Berthelot C."/>
            <person name="Roest Crollius H."/>
            <person name="Guiguen Y."/>
        </authorList>
    </citation>
    <scope>NUCLEOTIDE SEQUENCE</scope>
    <source>
        <strain evidence="3">WJC10195</strain>
    </source>
</reference>
<feature type="region of interest" description="Disordered" evidence="1">
    <location>
        <begin position="178"/>
        <end position="215"/>
    </location>
</feature>
<feature type="region of interest" description="Disordered" evidence="1">
    <location>
        <begin position="542"/>
        <end position="561"/>
    </location>
</feature>
<feature type="compositionally biased region" description="Basic and acidic residues" evidence="1">
    <location>
        <begin position="516"/>
        <end position="531"/>
    </location>
</feature>
<feature type="compositionally biased region" description="Basic and acidic residues" evidence="1">
    <location>
        <begin position="237"/>
        <end position="249"/>
    </location>
</feature>
<evidence type="ECO:0000313" key="3">
    <source>
        <dbReference type="EMBL" id="KAJ8377156.1"/>
    </source>
</evidence>
<feature type="compositionally biased region" description="Basic and acidic residues" evidence="1">
    <location>
        <begin position="474"/>
        <end position="501"/>
    </location>
</feature>
<feature type="compositionally biased region" description="Basic and acidic residues" evidence="1">
    <location>
        <begin position="447"/>
        <end position="462"/>
    </location>
</feature>
<dbReference type="AlphaFoldDB" id="A0A9Q1G8G2"/>
<feature type="region of interest" description="Disordered" evidence="1">
    <location>
        <begin position="315"/>
        <end position="415"/>
    </location>
</feature>
<evidence type="ECO:0000313" key="4">
    <source>
        <dbReference type="Proteomes" id="UP001152622"/>
    </source>
</evidence>